<evidence type="ECO:0000259" key="5">
    <source>
        <dbReference type="SMART" id="SM01072"/>
    </source>
</evidence>
<evidence type="ECO:0000313" key="6">
    <source>
        <dbReference type="EMBL" id="EQD68303.1"/>
    </source>
</evidence>
<dbReference type="EMBL" id="AUZZ01000381">
    <property type="protein sequence ID" value="EQD68303.1"/>
    <property type="molecule type" value="Genomic_DNA"/>
</dbReference>
<dbReference type="GO" id="GO:0005524">
    <property type="term" value="F:ATP binding"/>
    <property type="evidence" value="ECO:0007669"/>
    <property type="project" value="UniProtKB-KW"/>
</dbReference>
<evidence type="ECO:0000256" key="2">
    <source>
        <dbReference type="ARBA" id="ARBA00022840"/>
    </source>
</evidence>
<feature type="domain" description="CDC48" evidence="5">
    <location>
        <begin position="1"/>
        <end position="58"/>
    </location>
</feature>
<protein>
    <submittedName>
        <fullName evidence="6">Cell division cycle protein</fullName>
    </submittedName>
</protein>
<accession>T1BI42</accession>
<dbReference type="PANTHER" id="PTHR23077">
    <property type="entry name" value="AAA-FAMILY ATPASE"/>
    <property type="match status" value="1"/>
</dbReference>
<dbReference type="SUPFAM" id="SSF54585">
    <property type="entry name" value="Cdc48 domain 2-like"/>
    <property type="match status" value="1"/>
</dbReference>
<dbReference type="SUPFAM" id="SSF52540">
    <property type="entry name" value="P-loop containing nucleoside triphosphate hydrolases"/>
    <property type="match status" value="1"/>
</dbReference>
<reference evidence="6" key="2">
    <citation type="journal article" date="2014" name="ISME J.">
        <title>Microbial stratification in low pH oxic and suboxic macroscopic growths along an acid mine drainage.</title>
        <authorList>
            <person name="Mendez-Garcia C."/>
            <person name="Mesa V."/>
            <person name="Sprenger R.R."/>
            <person name="Richter M."/>
            <person name="Diez M.S."/>
            <person name="Solano J."/>
            <person name="Bargiela R."/>
            <person name="Golyshina O.V."/>
            <person name="Manteca A."/>
            <person name="Ramos J.L."/>
            <person name="Gallego J.R."/>
            <person name="Llorente I."/>
            <person name="Martins Dos Santos V.A."/>
            <person name="Jensen O.N."/>
            <person name="Pelaez A.I."/>
            <person name="Sanchez J."/>
            <person name="Ferrer M."/>
        </authorList>
    </citation>
    <scope>NUCLEOTIDE SEQUENCE</scope>
</reference>
<dbReference type="InterPro" id="IPR027417">
    <property type="entry name" value="P-loop_NTPase"/>
</dbReference>
<keyword evidence="6" id="KW-0132">Cell division</keyword>
<dbReference type="InterPro" id="IPR003959">
    <property type="entry name" value="ATPase_AAA_core"/>
</dbReference>
<keyword evidence="6" id="KW-0131">Cell cycle</keyword>
<gene>
    <name evidence="6" type="ORF">B2A_00494</name>
</gene>
<dbReference type="FunFam" id="3.40.50.300:FF:000012">
    <property type="entry name" value="Transitional endoplasmic reticulum ATPase"/>
    <property type="match status" value="1"/>
</dbReference>
<organism evidence="6">
    <name type="scientific">mine drainage metagenome</name>
    <dbReference type="NCBI Taxonomy" id="410659"/>
    <lineage>
        <taxon>unclassified sequences</taxon>
        <taxon>metagenomes</taxon>
        <taxon>ecological metagenomes</taxon>
    </lineage>
</organism>
<dbReference type="SMART" id="SM00382">
    <property type="entry name" value="AAA"/>
    <property type="match status" value="1"/>
</dbReference>
<feature type="non-terminal residue" evidence="6">
    <location>
        <position position="1"/>
    </location>
</feature>
<dbReference type="InterPro" id="IPR003593">
    <property type="entry name" value="AAA+_ATPase"/>
</dbReference>
<dbReference type="Gene3D" id="3.10.330.10">
    <property type="match status" value="1"/>
</dbReference>
<dbReference type="Gene3D" id="3.40.50.300">
    <property type="entry name" value="P-loop containing nucleotide triphosphate hydrolases"/>
    <property type="match status" value="1"/>
</dbReference>
<dbReference type="Pfam" id="PF02933">
    <property type="entry name" value="CDC48_2"/>
    <property type="match status" value="1"/>
</dbReference>
<proteinExistence type="predicted"/>
<feature type="transmembrane region" description="Helical" evidence="3">
    <location>
        <begin position="15"/>
        <end position="34"/>
    </location>
</feature>
<reference evidence="6" key="1">
    <citation type="submission" date="2013-08" db="EMBL/GenBank/DDBJ databases">
        <authorList>
            <person name="Mendez C."/>
            <person name="Richter M."/>
            <person name="Ferrer M."/>
            <person name="Sanchez J."/>
        </authorList>
    </citation>
    <scope>NUCLEOTIDE SEQUENCE</scope>
</reference>
<dbReference type="GO" id="GO:0016887">
    <property type="term" value="F:ATP hydrolysis activity"/>
    <property type="evidence" value="ECO:0007669"/>
    <property type="project" value="InterPro"/>
</dbReference>
<feature type="non-terminal residue" evidence="6">
    <location>
        <position position="182"/>
    </location>
</feature>
<dbReference type="GO" id="GO:0051301">
    <property type="term" value="P:cell division"/>
    <property type="evidence" value="ECO:0007669"/>
    <property type="project" value="UniProtKB-KW"/>
</dbReference>
<dbReference type="Pfam" id="PF00004">
    <property type="entry name" value="AAA"/>
    <property type="match status" value="1"/>
</dbReference>
<keyword evidence="3" id="KW-0812">Transmembrane</keyword>
<name>T1BI42_9ZZZZ</name>
<evidence type="ECO:0000259" key="4">
    <source>
        <dbReference type="SMART" id="SM00382"/>
    </source>
</evidence>
<evidence type="ECO:0000256" key="3">
    <source>
        <dbReference type="SAM" id="Phobius"/>
    </source>
</evidence>
<dbReference type="InterPro" id="IPR004201">
    <property type="entry name" value="Cdc48_dom2"/>
</dbReference>
<evidence type="ECO:0000256" key="1">
    <source>
        <dbReference type="ARBA" id="ARBA00022741"/>
    </source>
</evidence>
<feature type="domain" description="AAA+ ATPase" evidence="4">
    <location>
        <begin position="102"/>
        <end position="182"/>
    </location>
</feature>
<dbReference type="InterPro" id="IPR050168">
    <property type="entry name" value="AAA_ATPase_domain"/>
</dbReference>
<keyword evidence="1" id="KW-0547">Nucleotide-binding</keyword>
<keyword evidence="3" id="KW-0472">Membrane</keyword>
<keyword evidence="3" id="KW-1133">Transmembrane helix</keyword>
<sequence>VAKALARRPFVRGDVFVIPGVFLMGGSLPFMVVATQPKGFVQVAPATLITIKEETVSETEVAAPRISYEDIGGLTEKLGRVREMIELPLKHPELFDRLAITPPKGVLLYGPPGTGKTLIAKAVANEAGAHFIGIQGPEIISKYYGESEKELREKFEEAEKNAPSVIFIDELDSIAPRRDEVV</sequence>
<keyword evidence="2" id="KW-0067">ATP-binding</keyword>
<dbReference type="SMART" id="SM01072">
    <property type="entry name" value="CDC48_2"/>
    <property type="match status" value="1"/>
</dbReference>
<dbReference type="PANTHER" id="PTHR23077:SF171">
    <property type="entry name" value="NUCLEAR VALOSIN-CONTAINING PROTEIN-LIKE"/>
    <property type="match status" value="1"/>
</dbReference>
<comment type="caution">
    <text evidence="6">The sequence shown here is derived from an EMBL/GenBank/DDBJ whole genome shotgun (WGS) entry which is preliminary data.</text>
</comment>
<dbReference type="InterPro" id="IPR029067">
    <property type="entry name" value="CDC48_domain_2-like_sf"/>
</dbReference>
<dbReference type="AlphaFoldDB" id="T1BI42"/>